<dbReference type="Gene3D" id="2.60.120.260">
    <property type="entry name" value="Galactose-binding domain-like"/>
    <property type="match status" value="1"/>
</dbReference>
<dbReference type="AlphaFoldDB" id="A0A1I6V3J0"/>
<dbReference type="Pfam" id="PF18911">
    <property type="entry name" value="PKD_4"/>
    <property type="match status" value="1"/>
</dbReference>
<dbReference type="PROSITE" id="PS51257">
    <property type="entry name" value="PROKAR_LIPOPROTEIN"/>
    <property type="match status" value="1"/>
</dbReference>
<dbReference type="InterPro" id="IPR035986">
    <property type="entry name" value="PKD_dom_sf"/>
</dbReference>
<dbReference type="CDD" id="cd00146">
    <property type="entry name" value="PKD"/>
    <property type="match status" value="1"/>
</dbReference>
<keyword evidence="1" id="KW-0732">Signal</keyword>
<dbReference type="InterPro" id="IPR000601">
    <property type="entry name" value="PKD_dom"/>
</dbReference>
<dbReference type="InterPro" id="IPR013783">
    <property type="entry name" value="Ig-like_fold"/>
</dbReference>
<protein>
    <submittedName>
        <fullName evidence="4">PKD domain-containing protein</fullName>
    </submittedName>
</protein>
<evidence type="ECO:0000259" key="2">
    <source>
        <dbReference type="PROSITE" id="PS50022"/>
    </source>
</evidence>
<dbReference type="InterPro" id="IPR022409">
    <property type="entry name" value="PKD/Chitinase_dom"/>
</dbReference>
<evidence type="ECO:0000313" key="4">
    <source>
        <dbReference type="EMBL" id="SFT08255.1"/>
    </source>
</evidence>
<evidence type="ECO:0000256" key="1">
    <source>
        <dbReference type="SAM" id="SignalP"/>
    </source>
</evidence>
<dbReference type="Pfam" id="PF00754">
    <property type="entry name" value="F5_F8_type_C"/>
    <property type="match status" value="1"/>
</dbReference>
<dbReference type="EMBL" id="FPAG01000008">
    <property type="protein sequence ID" value="SFT08255.1"/>
    <property type="molecule type" value="Genomic_DNA"/>
</dbReference>
<feature type="signal peptide" evidence="1">
    <location>
        <begin position="1"/>
        <end position="25"/>
    </location>
</feature>
<dbReference type="RefSeq" id="WP_074979680.1">
    <property type="nucleotide sequence ID" value="NZ_FPAG01000008.1"/>
</dbReference>
<gene>
    <name evidence="4" type="ORF">SAMN04487906_2840</name>
</gene>
<dbReference type="PROSITE" id="PS50022">
    <property type="entry name" value="FA58C_3"/>
    <property type="match status" value="1"/>
</dbReference>
<sequence length="273" mass="30592">MKKQYCRLIRVFVLSGFILGFTACSEDDSEIVVGGLPEASFEASNITIETGETITFNNTTEGEYTQASWYFEGGSPSVSNYYNPEVTYNDPGVYDVNLIVRNENGKSEVRRQDHITVSAPPIYGSPDRPLSTTNWTVHSATTEQSGREKEYLIDGDVNTFWHSRWSEEPFGDLPEDFVIDMGAIEAVSGFLITQRQYNGRAGSYNVHAKDIVLEGSVDNNSWMPLLEAQLEQKDETQAVTLTVTGTEEFRYFRVTVLTAYNSVYTAIAEIKAF</sequence>
<dbReference type="PROSITE" id="PS50093">
    <property type="entry name" value="PKD"/>
    <property type="match status" value="1"/>
</dbReference>
<evidence type="ECO:0000259" key="3">
    <source>
        <dbReference type="PROSITE" id="PS50093"/>
    </source>
</evidence>
<feature type="domain" description="PKD" evidence="3">
    <location>
        <begin position="37"/>
        <end position="105"/>
    </location>
</feature>
<feature type="domain" description="F5/8 type C" evidence="2">
    <location>
        <begin position="118"/>
        <end position="273"/>
    </location>
</feature>
<dbReference type="OrthoDB" id="862563at2"/>
<organism evidence="4 5">
    <name type="scientific">Zhouia amylolytica</name>
    <dbReference type="NCBI Taxonomy" id="376730"/>
    <lineage>
        <taxon>Bacteria</taxon>
        <taxon>Pseudomonadati</taxon>
        <taxon>Bacteroidota</taxon>
        <taxon>Flavobacteriia</taxon>
        <taxon>Flavobacteriales</taxon>
        <taxon>Flavobacteriaceae</taxon>
        <taxon>Zhouia</taxon>
    </lineage>
</organism>
<dbReference type="SUPFAM" id="SSF49299">
    <property type="entry name" value="PKD domain"/>
    <property type="match status" value="1"/>
</dbReference>
<dbReference type="SUPFAM" id="SSF49785">
    <property type="entry name" value="Galactose-binding domain-like"/>
    <property type="match status" value="1"/>
</dbReference>
<name>A0A1I6V3J0_9FLAO</name>
<dbReference type="SMART" id="SM00089">
    <property type="entry name" value="PKD"/>
    <property type="match status" value="1"/>
</dbReference>
<dbReference type="InterPro" id="IPR000421">
    <property type="entry name" value="FA58C"/>
</dbReference>
<accession>A0A1I6V3J0</accession>
<proteinExistence type="predicted"/>
<reference evidence="4 5" key="1">
    <citation type="submission" date="2016-10" db="EMBL/GenBank/DDBJ databases">
        <authorList>
            <person name="de Groot N.N."/>
        </authorList>
    </citation>
    <scope>NUCLEOTIDE SEQUENCE [LARGE SCALE GENOMIC DNA]</scope>
    <source>
        <strain evidence="4 5">CGMCC 1.6114</strain>
    </source>
</reference>
<evidence type="ECO:0000313" key="5">
    <source>
        <dbReference type="Proteomes" id="UP000183209"/>
    </source>
</evidence>
<dbReference type="InterPro" id="IPR008979">
    <property type="entry name" value="Galactose-bd-like_sf"/>
</dbReference>
<dbReference type="Gene3D" id="2.60.40.10">
    <property type="entry name" value="Immunoglobulins"/>
    <property type="match status" value="1"/>
</dbReference>
<feature type="chain" id="PRO_5010307961" evidence="1">
    <location>
        <begin position="26"/>
        <end position="273"/>
    </location>
</feature>
<dbReference type="Proteomes" id="UP000183209">
    <property type="component" value="Unassembled WGS sequence"/>
</dbReference>